<name>A0A4V1J5P3_9FUNG</name>
<dbReference type="GO" id="GO:0010468">
    <property type="term" value="P:regulation of gene expression"/>
    <property type="evidence" value="ECO:0007669"/>
    <property type="project" value="UniProtKB-ARBA"/>
</dbReference>
<keyword evidence="3" id="KW-0805">Transcription regulation</keyword>
<keyword evidence="4" id="KW-0804">Transcription</keyword>
<evidence type="ECO:0000256" key="6">
    <source>
        <dbReference type="SAM" id="Coils"/>
    </source>
</evidence>
<evidence type="ECO:0000313" key="9">
    <source>
        <dbReference type="Proteomes" id="UP000268162"/>
    </source>
</evidence>
<dbReference type="STRING" id="215637.A0A4V1J5P3"/>
<evidence type="ECO:0000256" key="1">
    <source>
        <dbReference type="ARBA" id="ARBA00004123"/>
    </source>
</evidence>
<evidence type="ECO:0000313" key="8">
    <source>
        <dbReference type="EMBL" id="RKP39759.1"/>
    </source>
</evidence>
<keyword evidence="9" id="KW-1185">Reference proteome</keyword>
<evidence type="ECO:0000256" key="7">
    <source>
        <dbReference type="SAM" id="MobiDB-lite"/>
    </source>
</evidence>
<organism evidence="8 9">
    <name type="scientific">Dimargaris cristalligena</name>
    <dbReference type="NCBI Taxonomy" id="215637"/>
    <lineage>
        <taxon>Eukaryota</taxon>
        <taxon>Fungi</taxon>
        <taxon>Fungi incertae sedis</taxon>
        <taxon>Zoopagomycota</taxon>
        <taxon>Kickxellomycotina</taxon>
        <taxon>Dimargaritomycetes</taxon>
        <taxon>Dimargaritales</taxon>
        <taxon>Dimargaritaceae</taxon>
        <taxon>Dimargaris</taxon>
    </lineage>
</organism>
<keyword evidence="2" id="KW-0678">Repressor</keyword>
<sequence>MESYAYRPPPAVEKDNYYYPPEKSAYDVVDSRQKNAILQRLVAINQEFCTNRQGIYEDKIKEINLSVKEICDGTHPTYLDKVKVLRSIRDAALTKAELLCNYQLGGAYKLYKDEIVRLEEEYNAEKEELRERLRNSIEDRLKRLKEDRDILDINQDFPGDAGPRSNSKRNLRKRGPEPTDQKTSKKKRQVSVTLSYAVTEEDAQEDLSLMKKMGLVHFR</sequence>
<feature type="region of interest" description="Disordered" evidence="7">
    <location>
        <begin position="154"/>
        <end position="191"/>
    </location>
</feature>
<feature type="compositionally biased region" description="Basic and acidic residues" evidence="7">
    <location>
        <begin position="174"/>
        <end position="183"/>
    </location>
</feature>
<dbReference type="GO" id="GO:0005654">
    <property type="term" value="C:nucleoplasm"/>
    <property type="evidence" value="ECO:0007669"/>
    <property type="project" value="UniProtKB-ARBA"/>
</dbReference>
<dbReference type="SMART" id="SM01401">
    <property type="entry name" value="Sds3"/>
    <property type="match status" value="1"/>
</dbReference>
<dbReference type="AlphaFoldDB" id="A0A4V1J5P3"/>
<dbReference type="Proteomes" id="UP000268162">
    <property type="component" value="Unassembled WGS sequence"/>
</dbReference>
<evidence type="ECO:0000256" key="5">
    <source>
        <dbReference type="ARBA" id="ARBA00023242"/>
    </source>
</evidence>
<evidence type="ECO:0000256" key="4">
    <source>
        <dbReference type="ARBA" id="ARBA00023163"/>
    </source>
</evidence>
<protein>
    <submittedName>
        <fullName evidence="8">Sds3-like-domain-containing protein</fullName>
    </submittedName>
</protein>
<evidence type="ECO:0000256" key="2">
    <source>
        <dbReference type="ARBA" id="ARBA00022491"/>
    </source>
</evidence>
<dbReference type="Pfam" id="PF08598">
    <property type="entry name" value="Sds3"/>
    <property type="match status" value="1"/>
</dbReference>
<keyword evidence="6" id="KW-0175">Coiled coil</keyword>
<dbReference type="PANTHER" id="PTHR21964">
    <property type="entry name" value="BREAST CANCER METASTASIS-SUPPRESSOR 1"/>
    <property type="match status" value="1"/>
</dbReference>
<dbReference type="InterPro" id="IPR013907">
    <property type="entry name" value="Sds3"/>
</dbReference>
<evidence type="ECO:0000256" key="3">
    <source>
        <dbReference type="ARBA" id="ARBA00023015"/>
    </source>
</evidence>
<gene>
    <name evidence="8" type="ORF">BJ085DRAFT_27501</name>
</gene>
<dbReference type="EMBL" id="ML002246">
    <property type="protein sequence ID" value="RKP39759.1"/>
    <property type="molecule type" value="Genomic_DNA"/>
</dbReference>
<keyword evidence="5" id="KW-0539">Nucleus</keyword>
<proteinExistence type="predicted"/>
<accession>A0A4V1J5P3</accession>
<reference evidence="9" key="1">
    <citation type="journal article" date="2018" name="Nat. Microbiol.">
        <title>Leveraging single-cell genomics to expand the fungal tree of life.</title>
        <authorList>
            <person name="Ahrendt S.R."/>
            <person name="Quandt C.A."/>
            <person name="Ciobanu D."/>
            <person name="Clum A."/>
            <person name="Salamov A."/>
            <person name="Andreopoulos B."/>
            <person name="Cheng J.F."/>
            <person name="Woyke T."/>
            <person name="Pelin A."/>
            <person name="Henrissat B."/>
            <person name="Reynolds N.K."/>
            <person name="Benny G.L."/>
            <person name="Smith M.E."/>
            <person name="James T.Y."/>
            <person name="Grigoriev I.V."/>
        </authorList>
    </citation>
    <scope>NUCLEOTIDE SEQUENCE [LARGE SCALE GENOMIC DNA]</scope>
    <source>
        <strain evidence="9">RSA 468</strain>
    </source>
</reference>
<comment type="subcellular location">
    <subcellularLocation>
        <location evidence="1">Nucleus</location>
    </subcellularLocation>
</comment>
<feature type="coiled-coil region" evidence="6">
    <location>
        <begin position="108"/>
        <end position="154"/>
    </location>
</feature>